<evidence type="ECO:0000256" key="1">
    <source>
        <dbReference type="SAM" id="Coils"/>
    </source>
</evidence>
<keyword evidence="1" id="KW-0175">Coiled coil</keyword>
<feature type="region of interest" description="Disordered" evidence="2">
    <location>
        <begin position="386"/>
        <end position="412"/>
    </location>
</feature>
<evidence type="ECO:0000256" key="2">
    <source>
        <dbReference type="SAM" id="MobiDB-lite"/>
    </source>
</evidence>
<evidence type="ECO:0000313" key="3">
    <source>
        <dbReference type="EMBL" id="ETO19083.1"/>
    </source>
</evidence>
<feature type="coiled-coil region" evidence="1">
    <location>
        <begin position="253"/>
        <end position="319"/>
    </location>
</feature>
<gene>
    <name evidence="3" type="ORF">RFI_18155</name>
</gene>
<sequence length="412" mass="48231">MIFDMSNIAYIFSGWIEQKKATNEKIDNADVCIVHVLTGCNSLDEFERFISSNATTVTPDYVQSDNPSGSTIWGPIVGVGVKCNFAQIIKESESPIIFYFFLCLHMGTISENVFKDINLDPEICLTLKTQKKKMDFFLKILLFQITNYLHLFVRKKQTDYSTFYEKGTVHKFLFNFLNVPRKSKNFRFLIKLETFGSMTVSQMTTQNMYSNNIPAFSFIRPGMTIEEQYTVDLVALFVWTKKTKTKKKNMKKLEQWKTEYAKLYQQQQQERKAWEMERSEGLLLLNDYRKDNQQLEIEKRQWEQEREFGAKLMENLQQRVNHYILKIRLIEKFYNIDINNLDNHNFVNQMYKDHLTYDPTKIVYVNTDDVQPSPSPNADGIVNDNITHPNAGDQLVGNEFSGIDLNNGQAKR</sequence>
<dbReference type="Proteomes" id="UP000023152">
    <property type="component" value="Unassembled WGS sequence"/>
</dbReference>
<dbReference type="AlphaFoldDB" id="X6MZK0"/>
<comment type="caution">
    <text evidence="3">The sequence shown here is derived from an EMBL/GenBank/DDBJ whole genome shotgun (WGS) entry which is preliminary data.</text>
</comment>
<organism evidence="3 4">
    <name type="scientific">Reticulomyxa filosa</name>
    <dbReference type="NCBI Taxonomy" id="46433"/>
    <lineage>
        <taxon>Eukaryota</taxon>
        <taxon>Sar</taxon>
        <taxon>Rhizaria</taxon>
        <taxon>Retaria</taxon>
        <taxon>Foraminifera</taxon>
        <taxon>Monothalamids</taxon>
        <taxon>Reticulomyxidae</taxon>
        <taxon>Reticulomyxa</taxon>
    </lineage>
</organism>
<protein>
    <submittedName>
        <fullName evidence="3">Uncharacterized protein</fullName>
    </submittedName>
</protein>
<name>X6MZK0_RETFI</name>
<proteinExistence type="predicted"/>
<accession>X6MZK0</accession>
<evidence type="ECO:0000313" key="4">
    <source>
        <dbReference type="Proteomes" id="UP000023152"/>
    </source>
</evidence>
<reference evidence="3 4" key="1">
    <citation type="journal article" date="2013" name="Curr. Biol.">
        <title>The Genome of the Foraminiferan Reticulomyxa filosa.</title>
        <authorList>
            <person name="Glockner G."/>
            <person name="Hulsmann N."/>
            <person name="Schleicher M."/>
            <person name="Noegel A.A."/>
            <person name="Eichinger L."/>
            <person name="Gallinger C."/>
            <person name="Pawlowski J."/>
            <person name="Sierra R."/>
            <person name="Euteneuer U."/>
            <person name="Pillet L."/>
            <person name="Moustafa A."/>
            <person name="Platzer M."/>
            <person name="Groth M."/>
            <person name="Szafranski K."/>
            <person name="Schliwa M."/>
        </authorList>
    </citation>
    <scope>NUCLEOTIDE SEQUENCE [LARGE SCALE GENOMIC DNA]</scope>
</reference>
<dbReference type="EMBL" id="ASPP01014058">
    <property type="protein sequence ID" value="ETO19083.1"/>
    <property type="molecule type" value="Genomic_DNA"/>
</dbReference>
<feature type="non-terminal residue" evidence="3">
    <location>
        <position position="412"/>
    </location>
</feature>
<keyword evidence="4" id="KW-1185">Reference proteome</keyword>